<accession>A0AAJ0UIZ0</accession>
<keyword evidence="3" id="KW-1185">Reference proteome</keyword>
<evidence type="ECO:0000313" key="2">
    <source>
        <dbReference type="EMBL" id="MBK5932352.1"/>
    </source>
</evidence>
<keyword evidence="1" id="KW-0732">Signal</keyword>
<name>A0AAJ0UIZ0_HALSE</name>
<protein>
    <recommendedName>
        <fullName evidence="4">Secreted protein</fullName>
    </recommendedName>
</protein>
<evidence type="ECO:0000313" key="3">
    <source>
        <dbReference type="Proteomes" id="UP001296967"/>
    </source>
</evidence>
<dbReference type="AlphaFoldDB" id="A0AAJ0UIZ0"/>
<evidence type="ECO:0008006" key="4">
    <source>
        <dbReference type="Google" id="ProtNLM"/>
    </source>
</evidence>
<reference evidence="2" key="1">
    <citation type="submission" date="2017-05" db="EMBL/GenBank/DDBJ databases">
        <authorList>
            <person name="Imhoff J.F."/>
            <person name="Rahn T."/>
            <person name="Kuenzel S."/>
            <person name="Neulinger S.C."/>
        </authorList>
    </citation>
    <scope>NUCLEOTIDE SEQUENCE</scope>
    <source>
        <strain evidence="2">DSM 4395</strain>
    </source>
</reference>
<proteinExistence type="predicted"/>
<organism evidence="2 3">
    <name type="scientific">Halochromatium salexigens</name>
    <name type="common">Chromatium salexigens</name>
    <dbReference type="NCBI Taxonomy" id="49447"/>
    <lineage>
        <taxon>Bacteria</taxon>
        <taxon>Pseudomonadati</taxon>
        <taxon>Pseudomonadota</taxon>
        <taxon>Gammaproteobacteria</taxon>
        <taxon>Chromatiales</taxon>
        <taxon>Chromatiaceae</taxon>
        <taxon>Halochromatium</taxon>
    </lineage>
</organism>
<gene>
    <name evidence="2" type="ORF">CCR82_17915</name>
</gene>
<reference evidence="2" key="2">
    <citation type="journal article" date="2020" name="Microorganisms">
        <title>Osmotic Adaptation and Compatible Solute Biosynthesis of Phototrophic Bacteria as Revealed from Genome Analyses.</title>
        <authorList>
            <person name="Imhoff J.F."/>
            <person name="Rahn T."/>
            <person name="Kunzel S."/>
            <person name="Keller A."/>
            <person name="Neulinger S.C."/>
        </authorList>
    </citation>
    <scope>NUCLEOTIDE SEQUENCE</scope>
    <source>
        <strain evidence="2">DSM 4395</strain>
    </source>
</reference>
<feature type="chain" id="PRO_5042612188" description="Secreted protein" evidence="1">
    <location>
        <begin position="32"/>
        <end position="155"/>
    </location>
</feature>
<sequence length="155" mass="17182">MPTQRPPRRLLAGLGSCLGLITLLSGAPALAETTIEGRINGLRCAEGGHVCPLENLDAHLSFELELVLQLADGPYYFLSNVPRDTKVRHVRKQVRVIGTVVKPYRSISVESLQVEDGDGYREVWSPQAQQRAFEDIYHSGWDATPTASDQVSERR</sequence>
<dbReference type="Proteomes" id="UP001296967">
    <property type="component" value="Unassembled WGS sequence"/>
</dbReference>
<evidence type="ECO:0000256" key="1">
    <source>
        <dbReference type="SAM" id="SignalP"/>
    </source>
</evidence>
<dbReference type="RefSeq" id="WP_201247202.1">
    <property type="nucleotide sequence ID" value="NZ_NHSF01000094.1"/>
</dbReference>
<comment type="caution">
    <text evidence="2">The sequence shown here is derived from an EMBL/GenBank/DDBJ whole genome shotgun (WGS) entry which is preliminary data.</text>
</comment>
<dbReference type="EMBL" id="NHSF01000094">
    <property type="protein sequence ID" value="MBK5932352.1"/>
    <property type="molecule type" value="Genomic_DNA"/>
</dbReference>
<feature type="signal peptide" evidence="1">
    <location>
        <begin position="1"/>
        <end position="31"/>
    </location>
</feature>